<dbReference type="PANTHER" id="PTHR36617">
    <property type="entry name" value="PROTEIN, PUTATIVE-RELATED"/>
    <property type="match status" value="1"/>
</dbReference>
<evidence type="ECO:0000313" key="2">
    <source>
        <dbReference type="EMBL" id="KAK2652739.1"/>
    </source>
</evidence>
<gene>
    <name evidence="2" type="ORF">Ddye_012595</name>
</gene>
<feature type="domain" description="Reverse transcriptase zinc-binding" evidence="1">
    <location>
        <begin position="93"/>
        <end position="162"/>
    </location>
</feature>
<dbReference type="Gene3D" id="3.30.420.10">
    <property type="entry name" value="Ribonuclease H-like superfamily/Ribonuclease H"/>
    <property type="match status" value="1"/>
</dbReference>
<dbReference type="Proteomes" id="UP001280121">
    <property type="component" value="Unassembled WGS sequence"/>
</dbReference>
<keyword evidence="3" id="KW-1185">Reference proteome</keyword>
<sequence>MLDKNKTLLAKWIWQFGKEDDSLWKNVICAKYGIPIYGLRWNWYSSASDTYFVKRSCSDDLAWSLCPNGCFSVFSFYGQLEHCGMGASSGFIDEESQLWNNICPPKVEVFVWQLLKGRVLVKEFMYRLGCCPSNGLECPLCKSDTESIDHLFIRCLCSWKVWSSYMRWWNVYGCITKSLKDWFLGLDVLCPSVSHGRAWRVCFKVTIWAIWEARNQIVFNESLLDIVQWVDLVKFWVVWWFKHHDKGSSKPITTLLLNIMEHCKEIRLVKMVKNGAWSPSQPDTFKFNIDGSSKGSPGHTGIGGVLRDSYGKVLCCFSFYIGSQSPISVEIFDIQRACHLCLSKRQLEHCGMGASSSFVDQKSQLWKYIYPPKVEVFVWQFLRDDSYFVNDVKSLLLEGSSTANVVNYVTSFCRQLVLCGMGVSSGFVDQESQLWKDICPLKVEVFVWQFLRGRVLVKEILYRFSCYPSDGLECPLFKLDTESINHLFIQCSRSWNVWSSCMGWWNVHGCITKSLKDWFLG</sequence>
<organism evidence="2 3">
    <name type="scientific">Dipteronia dyeriana</name>
    <dbReference type="NCBI Taxonomy" id="168575"/>
    <lineage>
        <taxon>Eukaryota</taxon>
        <taxon>Viridiplantae</taxon>
        <taxon>Streptophyta</taxon>
        <taxon>Embryophyta</taxon>
        <taxon>Tracheophyta</taxon>
        <taxon>Spermatophyta</taxon>
        <taxon>Magnoliopsida</taxon>
        <taxon>eudicotyledons</taxon>
        <taxon>Gunneridae</taxon>
        <taxon>Pentapetalae</taxon>
        <taxon>rosids</taxon>
        <taxon>malvids</taxon>
        <taxon>Sapindales</taxon>
        <taxon>Sapindaceae</taxon>
        <taxon>Hippocastanoideae</taxon>
        <taxon>Acereae</taxon>
        <taxon>Dipteronia</taxon>
    </lineage>
</organism>
<dbReference type="GO" id="GO:0003676">
    <property type="term" value="F:nucleic acid binding"/>
    <property type="evidence" value="ECO:0007669"/>
    <property type="project" value="InterPro"/>
</dbReference>
<dbReference type="AlphaFoldDB" id="A0AAD9X4Q3"/>
<dbReference type="PANTHER" id="PTHR36617:SF5">
    <property type="entry name" value="OS05G0421675 PROTEIN"/>
    <property type="match status" value="1"/>
</dbReference>
<comment type="caution">
    <text evidence="2">The sequence shown here is derived from an EMBL/GenBank/DDBJ whole genome shotgun (WGS) entry which is preliminary data.</text>
</comment>
<dbReference type="InterPro" id="IPR026960">
    <property type="entry name" value="RVT-Znf"/>
</dbReference>
<evidence type="ECO:0000313" key="3">
    <source>
        <dbReference type="Proteomes" id="UP001280121"/>
    </source>
</evidence>
<reference evidence="2" key="1">
    <citation type="journal article" date="2023" name="Plant J.">
        <title>Genome sequences and population genomics provide insights into the demographic history, inbreeding, and mutation load of two 'living fossil' tree species of Dipteronia.</title>
        <authorList>
            <person name="Feng Y."/>
            <person name="Comes H.P."/>
            <person name="Chen J."/>
            <person name="Zhu S."/>
            <person name="Lu R."/>
            <person name="Zhang X."/>
            <person name="Li P."/>
            <person name="Qiu J."/>
            <person name="Olsen K.M."/>
            <person name="Qiu Y."/>
        </authorList>
    </citation>
    <scope>NUCLEOTIDE SEQUENCE</scope>
    <source>
        <strain evidence="2">KIB01</strain>
    </source>
</reference>
<dbReference type="InterPro" id="IPR036397">
    <property type="entry name" value="RNaseH_sf"/>
</dbReference>
<protein>
    <recommendedName>
        <fullName evidence="1">Reverse transcriptase zinc-binding domain-containing protein</fullName>
    </recommendedName>
</protein>
<accession>A0AAD9X4Q3</accession>
<evidence type="ECO:0000259" key="1">
    <source>
        <dbReference type="Pfam" id="PF13966"/>
    </source>
</evidence>
<dbReference type="InterPro" id="IPR044730">
    <property type="entry name" value="RNase_H-like_dom_plant"/>
</dbReference>
<dbReference type="CDD" id="cd06222">
    <property type="entry name" value="RNase_H_like"/>
    <property type="match status" value="1"/>
</dbReference>
<proteinExistence type="predicted"/>
<dbReference type="Pfam" id="PF13966">
    <property type="entry name" value="zf-RVT"/>
    <property type="match status" value="2"/>
</dbReference>
<feature type="domain" description="Reverse transcriptase zinc-binding" evidence="1">
    <location>
        <begin position="429"/>
        <end position="498"/>
    </location>
</feature>
<name>A0AAD9X4Q3_9ROSI</name>
<dbReference type="EMBL" id="JANJYI010000004">
    <property type="protein sequence ID" value="KAK2652739.1"/>
    <property type="molecule type" value="Genomic_DNA"/>
</dbReference>